<gene>
    <name evidence="2" type="ORF">QJS04_geneDACA018742</name>
</gene>
<evidence type="ECO:0000259" key="1">
    <source>
        <dbReference type="Pfam" id="PF14111"/>
    </source>
</evidence>
<dbReference type="InterPro" id="IPR040256">
    <property type="entry name" value="At4g02000-like"/>
</dbReference>
<dbReference type="InterPro" id="IPR025558">
    <property type="entry name" value="DUF4283"/>
</dbReference>
<feature type="domain" description="DUF4283" evidence="1">
    <location>
        <begin position="19"/>
        <end position="102"/>
    </location>
</feature>
<protein>
    <recommendedName>
        <fullName evidence="1">DUF4283 domain-containing protein</fullName>
    </recommendedName>
</protein>
<evidence type="ECO:0000313" key="2">
    <source>
        <dbReference type="EMBL" id="KAK1261476.1"/>
    </source>
</evidence>
<reference evidence="2" key="2">
    <citation type="submission" date="2023-06" db="EMBL/GenBank/DDBJ databases">
        <authorList>
            <person name="Ma L."/>
            <person name="Liu K.-W."/>
            <person name="Li Z."/>
            <person name="Hsiao Y.-Y."/>
            <person name="Qi Y."/>
            <person name="Fu T."/>
            <person name="Tang G."/>
            <person name="Zhang D."/>
            <person name="Sun W.-H."/>
            <person name="Liu D.-K."/>
            <person name="Li Y."/>
            <person name="Chen G.-Z."/>
            <person name="Liu X.-D."/>
            <person name="Liao X.-Y."/>
            <person name="Jiang Y.-T."/>
            <person name="Yu X."/>
            <person name="Hao Y."/>
            <person name="Huang J."/>
            <person name="Zhao X.-W."/>
            <person name="Ke S."/>
            <person name="Chen Y.-Y."/>
            <person name="Wu W.-L."/>
            <person name="Hsu J.-L."/>
            <person name="Lin Y.-F."/>
            <person name="Huang M.-D."/>
            <person name="Li C.-Y."/>
            <person name="Huang L."/>
            <person name="Wang Z.-W."/>
            <person name="Zhao X."/>
            <person name="Zhong W.-Y."/>
            <person name="Peng D.-H."/>
            <person name="Ahmad S."/>
            <person name="Lan S."/>
            <person name="Zhang J.-S."/>
            <person name="Tsai W.-C."/>
            <person name="Van De Peer Y."/>
            <person name="Liu Z.-J."/>
        </authorList>
    </citation>
    <scope>NUCLEOTIDE SEQUENCE</scope>
    <source>
        <strain evidence="2">SCP</strain>
        <tissue evidence="2">Leaves</tissue>
    </source>
</reference>
<accession>A0AAV9ABJ6</accession>
<keyword evidence="3" id="KW-1185">Reference proteome</keyword>
<reference evidence="2" key="1">
    <citation type="journal article" date="2023" name="Nat. Commun.">
        <title>Diploid and tetraploid genomes of Acorus and the evolution of monocots.</title>
        <authorList>
            <person name="Ma L."/>
            <person name="Liu K.W."/>
            <person name="Li Z."/>
            <person name="Hsiao Y.Y."/>
            <person name="Qi Y."/>
            <person name="Fu T."/>
            <person name="Tang G.D."/>
            <person name="Zhang D."/>
            <person name="Sun W.H."/>
            <person name="Liu D.K."/>
            <person name="Li Y."/>
            <person name="Chen G.Z."/>
            <person name="Liu X.D."/>
            <person name="Liao X.Y."/>
            <person name="Jiang Y.T."/>
            <person name="Yu X."/>
            <person name="Hao Y."/>
            <person name="Huang J."/>
            <person name="Zhao X.W."/>
            <person name="Ke S."/>
            <person name="Chen Y.Y."/>
            <person name="Wu W.L."/>
            <person name="Hsu J.L."/>
            <person name="Lin Y.F."/>
            <person name="Huang M.D."/>
            <person name="Li C.Y."/>
            <person name="Huang L."/>
            <person name="Wang Z.W."/>
            <person name="Zhao X."/>
            <person name="Zhong W.Y."/>
            <person name="Peng D.H."/>
            <person name="Ahmad S."/>
            <person name="Lan S."/>
            <person name="Zhang J.S."/>
            <person name="Tsai W.C."/>
            <person name="Van de Peer Y."/>
            <person name="Liu Z.J."/>
        </authorList>
    </citation>
    <scope>NUCLEOTIDE SEQUENCE</scope>
    <source>
        <strain evidence="2">SCP</strain>
    </source>
</reference>
<dbReference type="EMBL" id="JAUJYN010000010">
    <property type="protein sequence ID" value="KAK1261476.1"/>
    <property type="molecule type" value="Genomic_DNA"/>
</dbReference>
<sequence>MDGLNDVASLIPESYEKNIKQWENAVVGHIVGKILIFTPFLQFLQRLWNPKGEMKLHLHGNGFFTVKFSNVEDLNVALEGGPWTMGYRPFILRKWTPTVRMEQELLSSITIWIRLPNLPLHLWEVDRLGRIGSMIRVPLYANSATLRCSRASFARICVEVQASKGLPDSVLVDVSPSHQKSFKVDYDWKHTVCKFCQTFGHDEACCIVKPISHI</sequence>
<proteinExistence type="predicted"/>
<organism evidence="2 3">
    <name type="scientific">Acorus gramineus</name>
    <name type="common">Dwarf sweet flag</name>
    <dbReference type="NCBI Taxonomy" id="55184"/>
    <lineage>
        <taxon>Eukaryota</taxon>
        <taxon>Viridiplantae</taxon>
        <taxon>Streptophyta</taxon>
        <taxon>Embryophyta</taxon>
        <taxon>Tracheophyta</taxon>
        <taxon>Spermatophyta</taxon>
        <taxon>Magnoliopsida</taxon>
        <taxon>Liliopsida</taxon>
        <taxon>Acoraceae</taxon>
        <taxon>Acorus</taxon>
    </lineage>
</organism>
<dbReference type="PANTHER" id="PTHR31286">
    <property type="entry name" value="GLYCINE-RICH CELL WALL STRUCTURAL PROTEIN 1.8-LIKE"/>
    <property type="match status" value="1"/>
</dbReference>
<dbReference type="Proteomes" id="UP001179952">
    <property type="component" value="Unassembled WGS sequence"/>
</dbReference>
<dbReference type="PANTHER" id="PTHR31286:SF165">
    <property type="entry name" value="DUF4283 DOMAIN-CONTAINING PROTEIN"/>
    <property type="match status" value="1"/>
</dbReference>
<dbReference type="AlphaFoldDB" id="A0AAV9ABJ6"/>
<evidence type="ECO:0000313" key="3">
    <source>
        <dbReference type="Proteomes" id="UP001179952"/>
    </source>
</evidence>
<comment type="caution">
    <text evidence="2">The sequence shown here is derived from an EMBL/GenBank/DDBJ whole genome shotgun (WGS) entry which is preliminary data.</text>
</comment>
<dbReference type="Pfam" id="PF14111">
    <property type="entry name" value="DUF4283"/>
    <property type="match status" value="1"/>
</dbReference>
<name>A0AAV9ABJ6_ACOGR</name>